<comment type="cofactor">
    <cofactor evidence="1 9">
        <name>heme</name>
        <dbReference type="ChEBI" id="CHEBI:30413"/>
    </cofactor>
</comment>
<dbReference type="GO" id="GO:0005506">
    <property type="term" value="F:iron ion binding"/>
    <property type="evidence" value="ECO:0007669"/>
    <property type="project" value="InterPro"/>
</dbReference>
<keyword evidence="4 9" id="KW-0349">Heme</keyword>
<gene>
    <name evidence="12" type="ORF">AURDEDRAFT_187972</name>
</gene>
<keyword evidence="11" id="KW-0812">Transmembrane</keyword>
<dbReference type="OrthoDB" id="2789670at2759"/>
<dbReference type="OMA" id="IPPTYKL"/>
<dbReference type="InterPro" id="IPR017972">
    <property type="entry name" value="Cyt_P450_CS"/>
</dbReference>
<dbReference type="FunCoup" id="J0D0C2">
    <property type="interactions" value="70"/>
</dbReference>
<organism evidence="12 13">
    <name type="scientific">Auricularia subglabra (strain TFB-10046 / SS5)</name>
    <name type="common">White-rot fungus</name>
    <name type="synonym">Auricularia delicata (strain TFB10046)</name>
    <dbReference type="NCBI Taxonomy" id="717982"/>
    <lineage>
        <taxon>Eukaryota</taxon>
        <taxon>Fungi</taxon>
        <taxon>Dikarya</taxon>
        <taxon>Basidiomycota</taxon>
        <taxon>Agaricomycotina</taxon>
        <taxon>Agaricomycetes</taxon>
        <taxon>Auriculariales</taxon>
        <taxon>Auriculariaceae</taxon>
        <taxon>Auricularia</taxon>
    </lineage>
</organism>
<evidence type="ECO:0000256" key="1">
    <source>
        <dbReference type="ARBA" id="ARBA00001971"/>
    </source>
</evidence>
<dbReference type="PANTHER" id="PTHR46300:SF7">
    <property type="entry name" value="P450, PUTATIVE (EUROFUNG)-RELATED"/>
    <property type="match status" value="1"/>
</dbReference>
<dbReference type="InParanoid" id="J0D0C2"/>
<dbReference type="PROSITE" id="PS00086">
    <property type="entry name" value="CYTOCHROME_P450"/>
    <property type="match status" value="1"/>
</dbReference>
<proteinExistence type="inferred from homology"/>
<keyword evidence="11" id="KW-1133">Transmembrane helix</keyword>
<reference evidence="13" key="1">
    <citation type="journal article" date="2012" name="Science">
        <title>The Paleozoic origin of enzymatic lignin decomposition reconstructed from 31 fungal genomes.</title>
        <authorList>
            <person name="Floudas D."/>
            <person name="Binder M."/>
            <person name="Riley R."/>
            <person name="Barry K."/>
            <person name="Blanchette R.A."/>
            <person name="Henrissat B."/>
            <person name="Martinez A.T."/>
            <person name="Otillar R."/>
            <person name="Spatafora J.W."/>
            <person name="Yadav J.S."/>
            <person name="Aerts A."/>
            <person name="Benoit I."/>
            <person name="Boyd A."/>
            <person name="Carlson A."/>
            <person name="Copeland A."/>
            <person name="Coutinho P.M."/>
            <person name="de Vries R.P."/>
            <person name="Ferreira P."/>
            <person name="Findley K."/>
            <person name="Foster B."/>
            <person name="Gaskell J."/>
            <person name="Glotzer D."/>
            <person name="Gorecki P."/>
            <person name="Heitman J."/>
            <person name="Hesse C."/>
            <person name="Hori C."/>
            <person name="Igarashi K."/>
            <person name="Jurgens J.A."/>
            <person name="Kallen N."/>
            <person name="Kersten P."/>
            <person name="Kohler A."/>
            <person name="Kuees U."/>
            <person name="Kumar T.K.A."/>
            <person name="Kuo A."/>
            <person name="LaButti K."/>
            <person name="Larrondo L.F."/>
            <person name="Lindquist E."/>
            <person name="Ling A."/>
            <person name="Lombard V."/>
            <person name="Lucas S."/>
            <person name="Lundell T."/>
            <person name="Martin R."/>
            <person name="McLaughlin D.J."/>
            <person name="Morgenstern I."/>
            <person name="Morin E."/>
            <person name="Murat C."/>
            <person name="Nagy L.G."/>
            <person name="Nolan M."/>
            <person name="Ohm R.A."/>
            <person name="Patyshakuliyeva A."/>
            <person name="Rokas A."/>
            <person name="Ruiz-Duenas F.J."/>
            <person name="Sabat G."/>
            <person name="Salamov A."/>
            <person name="Samejima M."/>
            <person name="Schmutz J."/>
            <person name="Slot J.C."/>
            <person name="St John F."/>
            <person name="Stenlid J."/>
            <person name="Sun H."/>
            <person name="Sun S."/>
            <person name="Syed K."/>
            <person name="Tsang A."/>
            <person name="Wiebenga A."/>
            <person name="Young D."/>
            <person name="Pisabarro A."/>
            <person name="Eastwood D.C."/>
            <person name="Martin F."/>
            <person name="Cullen D."/>
            <person name="Grigoriev I.V."/>
            <person name="Hibbett D.S."/>
        </authorList>
    </citation>
    <scope>NUCLEOTIDE SEQUENCE [LARGE SCALE GENOMIC DNA]</scope>
    <source>
        <strain evidence="13">TFB10046</strain>
    </source>
</reference>
<evidence type="ECO:0000256" key="11">
    <source>
        <dbReference type="SAM" id="Phobius"/>
    </source>
</evidence>
<dbReference type="InterPro" id="IPR036396">
    <property type="entry name" value="Cyt_P450_sf"/>
</dbReference>
<evidence type="ECO:0000256" key="7">
    <source>
        <dbReference type="ARBA" id="ARBA00023004"/>
    </source>
</evidence>
<evidence type="ECO:0000313" key="13">
    <source>
        <dbReference type="Proteomes" id="UP000006514"/>
    </source>
</evidence>
<dbReference type="EMBL" id="JH687836">
    <property type="protein sequence ID" value="EJD37712.1"/>
    <property type="molecule type" value="Genomic_DNA"/>
</dbReference>
<sequence length="497" mass="56021">MTELLSSIAPAAGILCAVWFVASLLKRRSPRLPPGPPRKFLIGNLYDIPTHYEWLEYEKISKQYGDIISLEALGQRIIVMSNDEDVKELFTTRGSIYAGRARGTMAQMVGDGVVMMQPGKEFRTIRRLMSTFMGPQAVKHITEVQETAIREVLLRLMREPQDPLRPLQRMFGAIVLRLSFGYEVKEDNDYFIQLAETSISAFLHAFQPGWAVDTWPILRYLPSWLPFAKFKRDAAEWSEIIETGLRIPWEWTKSRIAAGDAIPSWASDLMGGEDEWIGAMAMRDLYSAGVDSTMTASLTFLLAMALHPDIQTRAQRDVDLVTGGERLPTIADRDQLPYLDAIIKELLRWHSIVNLALPHVATEDDTLRGYDIPKGTIVMANVWTILHDPKKYPDPMSFKPERFMPGAEGENEDPSKYAFGFGPRICPGRHLADATLFLVLAITLATCNVSDAVDEYGVPLKADSLEYLSGEVSRPPRFRCKIEPRSEHSRTLLSESD</sequence>
<dbReference type="Proteomes" id="UP000006514">
    <property type="component" value="Unassembled WGS sequence"/>
</dbReference>
<dbReference type="AlphaFoldDB" id="J0D0C2"/>
<evidence type="ECO:0000256" key="6">
    <source>
        <dbReference type="ARBA" id="ARBA00023002"/>
    </source>
</evidence>
<dbReference type="PANTHER" id="PTHR46300">
    <property type="entry name" value="P450, PUTATIVE (EUROFUNG)-RELATED-RELATED"/>
    <property type="match status" value="1"/>
</dbReference>
<evidence type="ECO:0000256" key="9">
    <source>
        <dbReference type="PIRSR" id="PIRSR602401-1"/>
    </source>
</evidence>
<comment type="pathway">
    <text evidence="2">Secondary metabolite biosynthesis.</text>
</comment>
<dbReference type="Pfam" id="PF00067">
    <property type="entry name" value="p450"/>
    <property type="match status" value="1"/>
</dbReference>
<dbReference type="CDD" id="cd11065">
    <property type="entry name" value="CYP64-like"/>
    <property type="match status" value="1"/>
</dbReference>
<keyword evidence="13" id="KW-1185">Reference proteome</keyword>
<feature type="binding site" description="axial binding residue" evidence="9">
    <location>
        <position position="426"/>
    </location>
    <ligand>
        <name>heme</name>
        <dbReference type="ChEBI" id="CHEBI:30413"/>
    </ligand>
    <ligandPart>
        <name>Fe</name>
        <dbReference type="ChEBI" id="CHEBI:18248"/>
    </ligandPart>
</feature>
<evidence type="ECO:0000256" key="5">
    <source>
        <dbReference type="ARBA" id="ARBA00022723"/>
    </source>
</evidence>
<name>J0D0C2_AURST</name>
<evidence type="ECO:0000256" key="2">
    <source>
        <dbReference type="ARBA" id="ARBA00005179"/>
    </source>
</evidence>
<dbReference type="InterPro" id="IPR002401">
    <property type="entry name" value="Cyt_P450_E_grp-I"/>
</dbReference>
<keyword evidence="5 9" id="KW-0479">Metal-binding</keyword>
<dbReference type="GO" id="GO:0004497">
    <property type="term" value="F:monooxygenase activity"/>
    <property type="evidence" value="ECO:0007669"/>
    <property type="project" value="UniProtKB-KW"/>
</dbReference>
<protein>
    <submittedName>
        <fullName evidence="12">Cytochrome P450</fullName>
    </submittedName>
</protein>
<accession>J0D0C2</accession>
<dbReference type="InterPro" id="IPR050364">
    <property type="entry name" value="Cytochrome_P450_fung"/>
</dbReference>
<evidence type="ECO:0000256" key="10">
    <source>
        <dbReference type="RuleBase" id="RU000461"/>
    </source>
</evidence>
<dbReference type="InterPro" id="IPR001128">
    <property type="entry name" value="Cyt_P450"/>
</dbReference>
<dbReference type="GO" id="GO:0016705">
    <property type="term" value="F:oxidoreductase activity, acting on paired donors, with incorporation or reduction of molecular oxygen"/>
    <property type="evidence" value="ECO:0007669"/>
    <property type="project" value="InterPro"/>
</dbReference>
<dbReference type="PRINTS" id="PR00463">
    <property type="entry name" value="EP450I"/>
</dbReference>
<evidence type="ECO:0000256" key="3">
    <source>
        <dbReference type="ARBA" id="ARBA00010617"/>
    </source>
</evidence>
<keyword evidence="7 9" id="KW-0408">Iron</keyword>
<keyword evidence="11" id="KW-0472">Membrane</keyword>
<feature type="transmembrane region" description="Helical" evidence="11">
    <location>
        <begin position="6"/>
        <end position="25"/>
    </location>
</feature>
<keyword evidence="6 10" id="KW-0560">Oxidoreductase</keyword>
<dbReference type="KEGG" id="adl:AURDEDRAFT_187972"/>
<dbReference type="SUPFAM" id="SSF48264">
    <property type="entry name" value="Cytochrome P450"/>
    <property type="match status" value="1"/>
</dbReference>
<keyword evidence="8 10" id="KW-0503">Monooxygenase</keyword>
<comment type="similarity">
    <text evidence="3 10">Belongs to the cytochrome P450 family.</text>
</comment>
<evidence type="ECO:0000313" key="12">
    <source>
        <dbReference type="EMBL" id="EJD37712.1"/>
    </source>
</evidence>
<dbReference type="GO" id="GO:0020037">
    <property type="term" value="F:heme binding"/>
    <property type="evidence" value="ECO:0007669"/>
    <property type="project" value="InterPro"/>
</dbReference>
<dbReference type="Gene3D" id="1.10.630.10">
    <property type="entry name" value="Cytochrome P450"/>
    <property type="match status" value="1"/>
</dbReference>
<dbReference type="PRINTS" id="PR00385">
    <property type="entry name" value="P450"/>
</dbReference>
<evidence type="ECO:0000256" key="8">
    <source>
        <dbReference type="ARBA" id="ARBA00023033"/>
    </source>
</evidence>
<evidence type="ECO:0000256" key="4">
    <source>
        <dbReference type="ARBA" id="ARBA00022617"/>
    </source>
</evidence>
<dbReference type="eggNOG" id="KOG0156">
    <property type="taxonomic scope" value="Eukaryota"/>
</dbReference>